<feature type="region of interest" description="Disordered" evidence="1">
    <location>
        <begin position="287"/>
        <end position="321"/>
    </location>
</feature>
<name>A0A8S1V9V2_9CILI</name>
<proteinExistence type="predicted"/>
<feature type="region of interest" description="Disordered" evidence="1">
    <location>
        <begin position="411"/>
        <end position="439"/>
    </location>
</feature>
<gene>
    <name evidence="2" type="ORF">PPENT_87.1.T0570162</name>
</gene>
<feature type="compositionally biased region" description="Polar residues" evidence="1">
    <location>
        <begin position="411"/>
        <end position="424"/>
    </location>
</feature>
<organism evidence="2 3">
    <name type="scientific">Paramecium pentaurelia</name>
    <dbReference type="NCBI Taxonomy" id="43138"/>
    <lineage>
        <taxon>Eukaryota</taxon>
        <taxon>Sar</taxon>
        <taxon>Alveolata</taxon>
        <taxon>Ciliophora</taxon>
        <taxon>Intramacronucleata</taxon>
        <taxon>Oligohymenophorea</taxon>
        <taxon>Peniculida</taxon>
        <taxon>Parameciidae</taxon>
        <taxon>Paramecium</taxon>
    </lineage>
</organism>
<comment type="caution">
    <text evidence="2">The sequence shown here is derived from an EMBL/GenBank/DDBJ whole genome shotgun (WGS) entry which is preliminary data.</text>
</comment>
<dbReference type="EMBL" id="CAJJDO010000057">
    <property type="protein sequence ID" value="CAD8172572.1"/>
    <property type="molecule type" value="Genomic_DNA"/>
</dbReference>
<accession>A0A8S1V9V2</accession>
<reference evidence="2" key="1">
    <citation type="submission" date="2021-01" db="EMBL/GenBank/DDBJ databases">
        <authorList>
            <consortium name="Genoscope - CEA"/>
            <person name="William W."/>
        </authorList>
    </citation>
    <scope>NUCLEOTIDE SEQUENCE</scope>
</reference>
<feature type="region of interest" description="Disordered" evidence="1">
    <location>
        <begin position="252"/>
        <end position="272"/>
    </location>
</feature>
<keyword evidence="3" id="KW-1185">Reference proteome</keyword>
<evidence type="ECO:0000256" key="1">
    <source>
        <dbReference type="SAM" id="MobiDB-lite"/>
    </source>
</evidence>
<sequence length="782" mass="91405">MYQQNKKSSYRNYQISRVNSKVHQQEKSTSPSMHSRQQITPKRKQQFSLPKFDTTNNYLQQPVTREHMLKFLEQIVFAVENVQCILSQPESVQNQMPENQDQQKNKFKITQEQQTDQSFIQQQLQSKFKFVNKKTQTPNRTQSYYQESELKYFKATKLKTEFSEESDTTEKQSFKLPIISQQSSTVKQKISKILPDGTKNRIQSQVIQYQYFKNQKDNHKIQSQCIKGFHQESQSNKSQKLNESSQQNIIKTEQSENEQVSITPKQSKINHDTETQKKLNNIQMKDQSSLNQTAKVQNDKQSNQLEQSHQSIKSKTSNNLVNQDTKQNQIFDPQLSQDKNINSQPNSIQQEDSQNIEIKQKIKKRPIHLKQTNQINNDSIQFDKHELSINSNQINNSLLKSLLLNDASKIQEQSPSDQVDNQQINKEQSQNNNQDDENIDLNKKQNTQAQIDLSQQIIKNEAITHRIQEIQLQNPITDQQNLQLISNRQSQNQNKTLENEEFYFEPEEENKVISKLQPKTNLQDQEQLMNKTSSTVKSVYILKKEEIVEKGNSEIQQGLQNQENLNQNDIQQLLQIENENTQNQLSKKNSINETQDQNQKSEKKITQITIRNDLVKSLFLEKQQGEINEKRKSLQQSQIYAKNDLNKQLNLEPTDQIKENESKRIQDISQINQTKENQNIGENHQFVLNQLQSNENENQQKRLGQESLHDQNNTINISQDQLKQIKSSENIDGYDQENNHDLLQKDLSQNNSQGLSNRSMIQSKKINFPKETQGIDSNLKII</sequence>
<evidence type="ECO:0000313" key="2">
    <source>
        <dbReference type="EMBL" id="CAD8172572.1"/>
    </source>
</evidence>
<dbReference type="Proteomes" id="UP000689195">
    <property type="component" value="Unassembled WGS sequence"/>
</dbReference>
<protein>
    <submittedName>
        <fullName evidence="2">Uncharacterized protein</fullName>
    </submittedName>
</protein>
<dbReference type="OrthoDB" id="310233at2759"/>
<evidence type="ECO:0000313" key="3">
    <source>
        <dbReference type="Proteomes" id="UP000689195"/>
    </source>
</evidence>
<feature type="compositionally biased region" description="Polar residues" evidence="1">
    <location>
        <begin position="1"/>
        <end position="40"/>
    </location>
</feature>
<feature type="compositionally biased region" description="Polar residues" evidence="1">
    <location>
        <begin position="585"/>
        <end position="598"/>
    </location>
</feature>
<feature type="region of interest" description="Disordered" evidence="1">
    <location>
        <begin position="1"/>
        <end position="51"/>
    </location>
</feature>
<feature type="compositionally biased region" description="Polar residues" evidence="1">
    <location>
        <begin position="252"/>
        <end position="267"/>
    </location>
</feature>
<feature type="region of interest" description="Disordered" evidence="1">
    <location>
        <begin position="585"/>
        <end position="604"/>
    </location>
</feature>
<dbReference type="AlphaFoldDB" id="A0A8S1V9V2"/>